<gene>
    <name evidence="5" type="ORF">ACFPRK_30425</name>
</gene>
<dbReference type="InterPro" id="IPR045851">
    <property type="entry name" value="AMP-bd_C_sf"/>
</dbReference>
<dbReference type="InterPro" id="IPR000873">
    <property type="entry name" value="AMP-dep_synth/lig_dom"/>
</dbReference>
<keyword evidence="6" id="KW-1185">Reference proteome</keyword>
<dbReference type="SUPFAM" id="SSF56801">
    <property type="entry name" value="Acetyl-CoA synthetase-like"/>
    <property type="match status" value="1"/>
</dbReference>
<dbReference type="EMBL" id="JBHSKI010000020">
    <property type="protein sequence ID" value="MFC5174873.1"/>
    <property type="molecule type" value="Genomic_DNA"/>
</dbReference>
<accession>A0ABW0BCA8</accession>
<evidence type="ECO:0000313" key="5">
    <source>
        <dbReference type="EMBL" id="MFC5174873.1"/>
    </source>
</evidence>
<dbReference type="NCBIfam" id="TIGR01733">
    <property type="entry name" value="AA-adenyl-dom"/>
    <property type="match status" value="1"/>
</dbReference>
<reference evidence="6" key="1">
    <citation type="journal article" date="2019" name="Int. J. Syst. Evol. Microbiol.">
        <title>The Global Catalogue of Microorganisms (GCM) 10K type strain sequencing project: providing services to taxonomists for standard genome sequencing and annotation.</title>
        <authorList>
            <consortium name="The Broad Institute Genomics Platform"/>
            <consortium name="The Broad Institute Genome Sequencing Center for Infectious Disease"/>
            <person name="Wu L."/>
            <person name="Ma J."/>
        </authorList>
    </citation>
    <scope>NUCLEOTIDE SEQUENCE [LARGE SCALE GENOMIC DNA]</scope>
    <source>
        <strain evidence="6">CGMCC 4.1721</strain>
    </source>
</reference>
<evidence type="ECO:0000256" key="3">
    <source>
        <dbReference type="SAM" id="MobiDB-lite"/>
    </source>
</evidence>
<dbReference type="InterPro" id="IPR020845">
    <property type="entry name" value="AMP-binding_CS"/>
</dbReference>
<dbReference type="InterPro" id="IPR025110">
    <property type="entry name" value="AMP-bd_C"/>
</dbReference>
<proteinExistence type="predicted"/>
<dbReference type="PROSITE" id="PS00455">
    <property type="entry name" value="AMP_BINDING"/>
    <property type="match status" value="1"/>
</dbReference>
<dbReference type="Pfam" id="PF00550">
    <property type="entry name" value="PP-binding"/>
    <property type="match status" value="1"/>
</dbReference>
<dbReference type="PANTHER" id="PTHR45527">
    <property type="entry name" value="NONRIBOSOMAL PEPTIDE SYNTHETASE"/>
    <property type="match status" value="1"/>
</dbReference>
<keyword evidence="1" id="KW-0596">Phosphopantetheine</keyword>
<dbReference type="InterPro" id="IPR020806">
    <property type="entry name" value="PKS_PP-bd"/>
</dbReference>
<keyword evidence="2" id="KW-0597">Phosphoprotein</keyword>
<dbReference type="InterPro" id="IPR006162">
    <property type="entry name" value="Ppantetheine_attach_site"/>
</dbReference>
<dbReference type="SMART" id="SM00823">
    <property type="entry name" value="PKS_PP"/>
    <property type="match status" value="1"/>
</dbReference>
<dbReference type="InterPro" id="IPR010071">
    <property type="entry name" value="AA_adenyl_dom"/>
</dbReference>
<name>A0ABW0BCA8_9ACTN</name>
<sequence length="591" mass="62496">MQDIPEERTAVRLLRRFVEENPDSVAIECGKDVLTYRRLWDEAGTVAARLQETEGFEPDCLLGVLFERGVPGVVAQLAAWRAGAAYLPLDPALPDGRIESVLDDAQPLAALAQPDLRHRIPRTVPVSTGAPSGPAREPQPVRPALAYVIYTSGSTGTPKGVEVAHASLSNLLDWHRETYGTGPGTRVAAFAGLGFDASVWETWAALANGATLVLPAEPLGGDVVAIADFLQENAIEQCFLSTPLAEELIGADTPPQSLRVLLTGGDRLRVRPSGSFPAAVHNHYGPTEATVVTTASQDLRGTGDPDRPPVIGTPITGARVRLVDPRGLDVTGPGATGELLIGGAVLASGYRNDPALTEEKFATAAPEPEDGPESRGEATGGTADRWYASGDVCRWTESGDLEFVERRDTQLSVRGNRVEPAEIEHAMLVVAEVSQSAVVLSDDGSGGSLAAFYTGEATVEALQEALAARLPRYMVPSRVQRLDAMPLTPNGKIDRNALLDVPAEQAPQSEAAFRPGSVEEGIAEIWTDLTGIVPGPRDNFFDVGGHSLLAARMIGKVRDRFGVKVGLKAVFDHPVLGDLAAEVDAAPKNGG</sequence>
<dbReference type="PANTHER" id="PTHR45527:SF1">
    <property type="entry name" value="FATTY ACID SYNTHASE"/>
    <property type="match status" value="1"/>
</dbReference>
<dbReference type="InterPro" id="IPR042099">
    <property type="entry name" value="ANL_N_sf"/>
</dbReference>
<evidence type="ECO:0000259" key="4">
    <source>
        <dbReference type="PROSITE" id="PS50075"/>
    </source>
</evidence>
<feature type="region of interest" description="Disordered" evidence="3">
    <location>
        <begin position="362"/>
        <end position="383"/>
    </location>
</feature>
<comment type="caution">
    <text evidence="5">The sequence shown here is derived from an EMBL/GenBank/DDBJ whole genome shotgun (WGS) entry which is preliminary data.</text>
</comment>
<organism evidence="5 6">
    <name type="scientific">Streptomyces mutomycini</name>
    <dbReference type="NCBI Taxonomy" id="284036"/>
    <lineage>
        <taxon>Bacteria</taxon>
        <taxon>Bacillati</taxon>
        <taxon>Actinomycetota</taxon>
        <taxon>Actinomycetes</taxon>
        <taxon>Kitasatosporales</taxon>
        <taxon>Streptomycetaceae</taxon>
        <taxon>Streptomyces</taxon>
    </lineage>
</organism>
<dbReference type="Gene3D" id="1.10.1200.10">
    <property type="entry name" value="ACP-like"/>
    <property type="match status" value="1"/>
</dbReference>
<dbReference type="Proteomes" id="UP001596208">
    <property type="component" value="Unassembled WGS sequence"/>
</dbReference>
<protein>
    <submittedName>
        <fullName evidence="5">Amino acid adenylation domain-containing protein</fullName>
    </submittedName>
</protein>
<dbReference type="InterPro" id="IPR036736">
    <property type="entry name" value="ACP-like_sf"/>
</dbReference>
<evidence type="ECO:0000313" key="6">
    <source>
        <dbReference type="Proteomes" id="UP001596208"/>
    </source>
</evidence>
<dbReference type="Pfam" id="PF00501">
    <property type="entry name" value="AMP-binding"/>
    <property type="match status" value="1"/>
</dbReference>
<dbReference type="InterPro" id="IPR009081">
    <property type="entry name" value="PP-bd_ACP"/>
</dbReference>
<dbReference type="Pfam" id="PF13193">
    <property type="entry name" value="AMP-binding_C"/>
    <property type="match status" value="1"/>
</dbReference>
<evidence type="ECO:0000256" key="2">
    <source>
        <dbReference type="ARBA" id="ARBA00022553"/>
    </source>
</evidence>
<feature type="domain" description="Carrier" evidence="4">
    <location>
        <begin position="513"/>
        <end position="587"/>
    </location>
</feature>
<evidence type="ECO:0000256" key="1">
    <source>
        <dbReference type="ARBA" id="ARBA00022450"/>
    </source>
</evidence>
<dbReference type="PROSITE" id="PS00012">
    <property type="entry name" value="PHOSPHOPANTETHEINE"/>
    <property type="match status" value="1"/>
</dbReference>
<dbReference type="SUPFAM" id="SSF47336">
    <property type="entry name" value="ACP-like"/>
    <property type="match status" value="1"/>
</dbReference>
<dbReference type="Gene3D" id="3.30.300.30">
    <property type="match status" value="1"/>
</dbReference>
<dbReference type="Gene3D" id="3.40.50.12780">
    <property type="entry name" value="N-terminal domain of ligase-like"/>
    <property type="match status" value="1"/>
</dbReference>
<dbReference type="CDD" id="cd05930">
    <property type="entry name" value="A_NRPS"/>
    <property type="match status" value="1"/>
</dbReference>
<dbReference type="RefSeq" id="WP_053929702.1">
    <property type="nucleotide sequence ID" value="NZ_JBHSKI010000020.1"/>
</dbReference>
<dbReference type="PROSITE" id="PS50075">
    <property type="entry name" value="CARRIER"/>
    <property type="match status" value="1"/>
</dbReference>